<comment type="similarity">
    <text evidence="3">Belongs to the wax synthase family.</text>
</comment>
<evidence type="ECO:0000313" key="10">
    <source>
        <dbReference type="EMBL" id="KAJ8489864.1"/>
    </source>
</evidence>
<dbReference type="GO" id="GO:0016020">
    <property type="term" value="C:membrane"/>
    <property type="evidence" value="ECO:0007669"/>
    <property type="project" value="UniProtKB-SubCell"/>
</dbReference>
<feature type="transmembrane region" description="Helical" evidence="8">
    <location>
        <begin position="42"/>
        <end position="60"/>
    </location>
</feature>
<feature type="domain" description="Wax synthase" evidence="9">
    <location>
        <begin position="237"/>
        <end position="321"/>
    </location>
</feature>
<feature type="transmembrane region" description="Helical" evidence="8">
    <location>
        <begin position="18"/>
        <end position="35"/>
    </location>
</feature>
<dbReference type="GO" id="GO:0008374">
    <property type="term" value="F:O-acyltransferase activity"/>
    <property type="evidence" value="ECO:0007669"/>
    <property type="project" value="InterPro"/>
</dbReference>
<dbReference type="GO" id="GO:0006629">
    <property type="term" value="P:lipid metabolic process"/>
    <property type="evidence" value="ECO:0007669"/>
    <property type="project" value="InterPro"/>
</dbReference>
<evidence type="ECO:0000256" key="3">
    <source>
        <dbReference type="ARBA" id="ARBA00007282"/>
    </source>
</evidence>
<dbReference type="InterPro" id="IPR044851">
    <property type="entry name" value="Wax_synthase"/>
</dbReference>
<evidence type="ECO:0000256" key="6">
    <source>
        <dbReference type="ARBA" id="ARBA00022989"/>
    </source>
</evidence>
<comment type="pathway">
    <text evidence="2">Secondary metabolite biosynthesis.</text>
</comment>
<evidence type="ECO:0000256" key="8">
    <source>
        <dbReference type="SAM" id="Phobius"/>
    </source>
</evidence>
<accession>A0AAD7U0A7</accession>
<reference evidence="10" key="1">
    <citation type="submission" date="2022-11" db="EMBL/GenBank/DDBJ databases">
        <title>Genome Sequence of Cubamyces cubensis.</title>
        <authorList>
            <person name="Buettner E."/>
        </authorList>
    </citation>
    <scope>NUCLEOTIDE SEQUENCE</scope>
    <source>
        <strain evidence="10">MPL-01</strain>
    </source>
</reference>
<keyword evidence="7 8" id="KW-0472">Membrane</keyword>
<proteinExistence type="inferred from homology"/>
<sequence>MGYADTDAIAEYAARRPALPFVTFVVLPDIALACIMALRPPFAIRVGASLLLLYAAFYATATYTTGTPVDDYSLGSTIFGNMVLNIMLLTWLTDPIKDFRYVKDPAPLTVRPLFKRIWYAFCIIRNYRLIGTNVQAANVPAPFKGTRSQFLLRRLRQLLVCMVSLDLVESWIHTHHHLYMPDTAHLHFAATPLGYLARSACIGAWLFMCYTMLKLSYIVCSMLAVATQIGNGDPEHWPDMFGTWSDAYTVRHLWGRAWHQNLRRHFSHWGKFTVRVLGIPRGTWLSSQVQIHVAFELSALLHCMGDLMIDRAHFGRSWAFFAANALAITLEDTIFALAKRAGLAPAGRPPLALRVLGYLWVFVWCTWSGPLYQGWMFESKVGLNDILPYSPTRSIILPALQRIAGNA</sequence>
<feature type="transmembrane region" description="Helical" evidence="8">
    <location>
        <begin position="72"/>
        <end position="93"/>
    </location>
</feature>
<name>A0AAD7U0A7_9APHY</name>
<dbReference type="EMBL" id="JAPEVG010000043">
    <property type="protein sequence ID" value="KAJ8489864.1"/>
    <property type="molecule type" value="Genomic_DNA"/>
</dbReference>
<dbReference type="InterPro" id="IPR032805">
    <property type="entry name" value="Wax_synthase_dom"/>
</dbReference>
<evidence type="ECO:0000256" key="1">
    <source>
        <dbReference type="ARBA" id="ARBA00004141"/>
    </source>
</evidence>
<evidence type="ECO:0000256" key="2">
    <source>
        <dbReference type="ARBA" id="ARBA00005179"/>
    </source>
</evidence>
<dbReference type="Proteomes" id="UP001215151">
    <property type="component" value="Unassembled WGS sequence"/>
</dbReference>
<dbReference type="PANTHER" id="PTHR31595">
    <property type="entry name" value="LONG-CHAIN-ALCOHOL O-FATTY-ACYLTRANSFERASE 3-RELATED"/>
    <property type="match status" value="1"/>
</dbReference>
<protein>
    <recommendedName>
        <fullName evidence="9">Wax synthase domain-containing protein</fullName>
    </recommendedName>
</protein>
<keyword evidence="4" id="KW-0808">Transferase</keyword>
<keyword evidence="11" id="KW-1185">Reference proteome</keyword>
<keyword evidence="6 8" id="KW-1133">Transmembrane helix</keyword>
<evidence type="ECO:0000256" key="4">
    <source>
        <dbReference type="ARBA" id="ARBA00022679"/>
    </source>
</evidence>
<keyword evidence="5 8" id="KW-0812">Transmembrane</keyword>
<comment type="caution">
    <text evidence="10">The sequence shown here is derived from an EMBL/GenBank/DDBJ whole genome shotgun (WGS) entry which is preliminary data.</text>
</comment>
<comment type="subcellular location">
    <subcellularLocation>
        <location evidence="1">Membrane</location>
        <topology evidence="1">Multi-pass membrane protein</topology>
    </subcellularLocation>
</comment>
<organism evidence="10 11">
    <name type="scientific">Trametes cubensis</name>
    <dbReference type="NCBI Taxonomy" id="1111947"/>
    <lineage>
        <taxon>Eukaryota</taxon>
        <taxon>Fungi</taxon>
        <taxon>Dikarya</taxon>
        <taxon>Basidiomycota</taxon>
        <taxon>Agaricomycotina</taxon>
        <taxon>Agaricomycetes</taxon>
        <taxon>Polyporales</taxon>
        <taxon>Polyporaceae</taxon>
        <taxon>Trametes</taxon>
    </lineage>
</organism>
<evidence type="ECO:0000313" key="11">
    <source>
        <dbReference type="Proteomes" id="UP001215151"/>
    </source>
</evidence>
<gene>
    <name evidence="10" type="ORF">ONZ51_g2675</name>
</gene>
<dbReference type="Pfam" id="PF13813">
    <property type="entry name" value="MBOAT_2"/>
    <property type="match status" value="1"/>
</dbReference>
<evidence type="ECO:0000259" key="9">
    <source>
        <dbReference type="Pfam" id="PF13813"/>
    </source>
</evidence>
<evidence type="ECO:0000256" key="7">
    <source>
        <dbReference type="ARBA" id="ARBA00023136"/>
    </source>
</evidence>
<dbReference type="PANTHER" id="PTHR31595:SF57">
    <property type="entry name" value="OS04G0481900 PROTEIN"/>
    <property type="match status" value="1"/>
</dbReference>
<dbReference type="AlphaFoldDB" id="A0AAD7U0A7"/>
<evidence type="ECO:0000256" key="5">
    <source>
        <dbReference type="ARBA" id="ARBA00022692"/>
    </source>
</evidence>